<reference evidence="1" key="1">
    <citation type="journal article" date="2021" name="IMA Fungus">
        <title>Genomic characterization of three marine fungi, including Emericellopsis atlantica sp. nov. with signatures of a generalist lifestyle and marine biomass degradation.</title>
        <authorList>
            <person name="Hagestad O.C."/>
            <person name="Hou L."/>
            <person name="Andersen J.H."/>
            <person name="Hansen E.H."/>
            <person name="Altermark B."/>
            <person name="Li C."/>
            <person name="Kuhnert E."/>
            <person name="Cox R.J."/>
            <person name="Crous P.W."/>
            <person name="Spatafora J.W."/>
            <person name="Lail K."/>
            <person name="Amirebrahimi M."/>
            <person name="Lipzen A."/>
            <person name="Pangilinan J."/>
            <person name="Andreopoulos W."/>
            <person name="Hayes R.D."/>
            <person name="Ng V."/>
            <person name="Grigoriev I.V."/>
            <person name="Jackson S.A."/>
            <person name="Sutton T.D.S."/>
            <person name="Dobson A.D.W."/>
            <person name="Rama T."/>
        </authorList>
    </citation>
    <scope>NUCLEOTIDE SEQUENCE</scope>
    <source>
        <strain evidence="1">TRa3180A</strain>
    </source>
</reference>
<sequence length="127" mass="14516">MRSEFSAKGVSYCESTWLLWKGKLVAFWVDQSYHFGITVTSPIEGCHATLMRYLQLGHGDLRGVFLKMKLFWEAQQQSIETMISKQQLRPRHIINTPLYAAVLQSVHGYALLRINQEHSKLPATGPP</sequence>
<protein>
    <recommendedName>
        <fullName evidence="3">MULE transposase domain-containing protein</fullName>
    </recommendedName>
</protein>
<proteinExistence type="predicted"/>
<keyword evidence="2" id="KW-1185">Reference proteome</keyword>
<evidence type="ECO:0008006" key="3">
    <source>
        <dbReference type="Google" id="ProtNLM"/>
    </source>
</evidence>
<dbReference type="Proteomes" id="UP000887226">
    <property type="component" value="Unassembled WGS sequence"/>
</dbReference>
<organism evidence="1 2">
    <name type="scientific">Calycina marina</name>
    <dbReference type="NCBI Taxonomy" id="1763456"/>
    <lineage>
        <taxon>Eukaryota</taxon>
        <taxon>Fungi</taxon>
        <taxon>Dikarya</taxon>
        <taxon>Ascomycota</taxon>
        <taxon>Pezizomycotina</taxon>
        <taxon>Leotiomycetes</taxon>
        <taxon>Helotiales</taxon>
        <taxon>Pezizellaceae</taxon>
        <taxon>Calycina</taxon>
    </lineage>
</organism>
<comment type="caution">
    <text evidence="1">The sequence shown here is derived from an EMBL/GenBank/DDBJ whole genome shotgun (WGS) entry which is preliminary data.</text>
</comment>
<evidence type="ECO:0000313" key="2">
    <source>
        <dbReference type="Proteomes" id="UP000887226"/>
    </source>
</evidence>
<dbReference type="OrthoDB" id="3599509at2759"/>
<dbReference type="AlphaFoldDB" id="A0A9P8CGK0"/>
<dbReference type="EMBL" id="MU253899">
    <property type="protein sequence ID" value="KAG9244531.1"/>
    <property type="molecule type" value="Genomic_DNA"/>
</dbReference>
<gene>
    <name evidence="1" type="ORF">BJ878DRAFT_505786</name>
</gene>
<accession>A0A9P8CGK0</accession>
<evidence type="ECO:0000313" key="1">
    <source>
        <dbReference type="EMBL" id="KAG9244531.1"/>
    </source>
</evidence>
<name>A0A9P8CGK0_9HELO</name>